<dbReference type="RefSeq" id="WP_174673687.1">
    <property type="nucleotide sequence ID" value="NZ_CP054491.1"/>
</dbReference>
<dbReference type="KEGG" id="rev:HUE57_18625"/>
<dbReference type="GO" id="GO:0004519">
    <property type="term" value="F:endonuclease activity"/>
    <property type="evidence" value="ECO:0007669"/>
    <property type="project" value="UniProtKB-KW"/>
</dbReference>
<proteinExistence type="predicted"/>
<dbReference type="Proteomes" id="UP000509658">
    <property type="component" value="Chromosome"/>
</dbReference>
<evidence type="ECO:0000313" key="1">
    <source>
        <dbReference type="EMBL" id="QKQ28074.1"/>
    </source>
</evidence>
<keyword evidence="1" id="KW-0255">Endonuclease</keyword>
<dbReference type="AlphaFoldDB" id="A0A6N0I0D2"/>
<keyword evidence="2" id="KW-1185">Reference proteome</keyword>
<dbReference type="EMBL" id="CP054491">
    <property type="protein sequence ID" value="QKQ28074.1"/>
    <property type="molecule type" value="Genomic_DNA"/>
</dbReference>
<reference evidence="1 2" key="1">
    <citation type="submission" date="2020-05" db="EMBL/GenBank/DDBJ databases">
        <title>Horizontal transmission and recombination maintain forever young bacterial symbiont genomes.</title>
        <authorList>
            <person name="Russell S.L."/>
            <person name="Pepper-Tunick E."/>
            <person name="Svedberg J."/>
            <person name="Byrne A."/>
            <person name="Ruelas Castillo J."/>
            <person name="Vollmers C."/>
            <person name="Beinart R.A."/>
            <person name="Corbett-Detig R."/>
        </authorList>
    </citation>
    <scope>NUCLEOTIDE SEQUENCE [LARGE SCALE GENOMIC DNA]</scope>
    <source>
        <strain evidence="1">Santa_Monica_outfall</strain>
    </source>
</reference>
<name>A0A6N0I0D2_9GAMM</name>
<dbReference type="Gene3D" id="1.10.30.50">
    <property type="match status" value="1"/>
</dbReference>
<organism evidence="1 2">
    <name type="scientific">Candidatus Reidiella endopervernicosa</name>
    <dbReference type="NCBI Taxonomy" id="2738883"/>
    <lineage>
        <taxon>Bacteria</taxon>
        <taxon>Pseudomonadati</taxon>
        <taxon>Pseudomonadota</taxon>
        <taxon>Gammaproteobacteria</taxon>
        <taxon>Candidatus Reidiella</taxon>
    </lineage>
</organism>
<evidence type="ECO:0000313" key="2">
    <source>
        <dbReference type="Proteomes" id="UP000509658"/>
    </source>
</evidence>
<gene>
    <name evidence="1" type="ORF">HUE57_18625</name>
</gene>
<sequence length="184" mass="21064">MAIYNTASDASNTAVRAFLTKVGEFYLGRSFNTGSGKGKADWERIRDNVFNGECAYCGVSGQPLQIEHLLMFNRTEYGLHHPGNTVPCCKACNKRERKEDKTYANWIEHLQVVCNNRNEDHLFGARKEKIETSINNEGYPNLDDKEKHAIRVIANSLYENIKSESNKSLELYKQLDEAFIQHEE</sequence>
<accession>A0A6N0I0D2</accession>
<keyword evidence="1" id="KW-0378">Hydrolase</keyword>
<protein>
    <submittedName>
        <fullName evidence="1">HNH endonuclease</fullName>
    </submittedName>
</protein>
<keyword evidence="1" id="KW-0540">Nuclease</keyword>